<feature type="compositionally biased region" description="Basic residues" evidence="6">
    <location>
        <begin position="879"/>
        <end position="898"/>
    </location>
</feature>
<dbReference type="SUPFAM" id="SSF52540">
    <property type="entry name" value="P-loop containing nucleoside triphosphate hydrolases"/>
    <property type="match status" value="1"/>
</dbReference>
<dbReference type="GO" id="GO:0005874">
    <property type="term" value="C:microtubule"/>
    <property type="evidence" value="ECO:0007669"/>
    <property type="project" value="UniProtKB-KW"/>
</dbReference>
<dbReference type="GeneID" id="77726055"/>
<protein>
    <submittedName>
        <fullName evidence="8">P-loop containing nucleoside triphosphate hydrolase protein</fullName>
    </submittedName>
</protein>
<feature type="region of interest" description="Disordered" evidence="6">
    <location>
        <begin position="559"/>
        <end position="582"/>
    </location>
</feature>
<organism evidence="8 9">
    <name type="scientific">Dioszegia hungarica</name>
    <dbReference type="NCBI Taxonomy" id="4972"/>
    <lineage>
        <taxon>Eukaryota</taxon>
        <taxon>Fungi</taxon>
        <taxon>Dikarya</taxon>
        <taxon>Basidiomycota</taxon>
        <taxon>Agaricomycotina</taxon>
        <taxon>Tremellomycetes</taxon>
        <taxon>Tremellales</taxon>
        <taxon>Bulleribasidiaceae</taxon>
        <taxon>Dioszegia</taxon>
    </lineage>
</organism>
<dbReference type="GO" id="GO:0008017">
    <property type="term" value="F:microtubule binding"/>
    <property type="evidence" value="ECO:0007669"/>
    <property type="project" value="InterPro"/>
</dbReference>
<dbReference type="GO" id="GO:0003777">
    <property type="term" value="F:microtubule motor activity"/>
    <property type="evidence" value="ECO:0007669"/>
    <property type="project" value="InterPro"/>
</dbReference>
<dbReference type="Pfam" id="PF00225">
    <property type="entry name" value="Kinesin"/>
    <property type="match status" value="1"/>
</dbReference>
<evidence type="ECO:0000256" key="1">
    <source>
        <dbReference type="ARBA" id="ARBA00022701"/>
    </source>
</evidence>
<accession>A0AA38HE31</accession>
<dbReference type="PANTHER" id="PTHR24115:SF1008">
    <property type="entry name" value="KINESIN-LIKE PROTEIN SUBITO"/>
    <property type="match status" value="1"/>
</dbReference>
<dbReference type="PROSITE" id="PS50067">
    <property type="entry name" value="KINESIN_MOTOR_2"/>
    <property type="match status" value="1"/>
</dbReference>
<feature type="compositionally biased region" description="Pro residues" evidence="6">
    <location>
        <begin position="1"/>
        <end position="11"/>
    </location>
</feature>
<dbReference type="Gene3D" id="3.40.850.10">
    <property type="entry name" value="Kinesin motor domain"/>
    <property type="match status" value="1"/>
</dbReference>
<comment type="similarity">
    <text evidence="5">Belongs to the TRAFAC class myosin-kinesin ATPase superfamily. Kinesin family.</text>
</comment>
<keyword evidence="2 5" id="KW-0547">Nucleotide-binding</keyword>
<feature type="compositionally biased region" description="Low complexity" evidence="6">
    <location>
        <begin position="899"/>
        <end position="930"/>
    </location>
</feature>
<comment type="caution">
    <text evidence="8">The sequence shown here is derived from an EMBL/GenBank/DDBJ whole genome shotgun (WGS) entry which is preliminary data.</text>
</comment>
<dbReference type="AlphaFoldDB" id="A0AA38HE31"/>
<dbReference type="RefSeq" id="XP_052947003.1">
    <property type="nucleotide sequence ID" value="XM_053086854.1"/>
</dbReference>
<keyword evidence="1" id="KW-0493">Microtubule</keyword>
<evidence type="ECO:0000256" key="3">
    <source>
        <dbReference type="ARBA" id="ARBA00022840"/>
    </source>
</evidence>
<feature type="region of interest" description="Disordered" evidence="6">
    <location>
        <begin position="277"/>
        <end position="297"/>
    </location>
</feature>
<feature type="region of interest" description="Disordered" evidence="6">
    <location>
        <begin position="1"/>
        <end position="48"/>
    </location>
</feature>
<keyword evidence="3 5" id="KW-0067">ATP-binding</keyword>
<evidence type="ECO:0000256" key="5">
    <source>
        <dbReference type="PROSITE-ProRule" id="PRU00283"/>
    </source>
</evidence>
<feature type="region of interest" description="Disordered" evidence="6">
    <location>
        <begin position="682"/>
        <end position="714"/>
    </location>
</feature>
<dbReference type="GO" id="GO:0005524">
    <property type="term" value="F:ATP binding"/>
    <property type="evidence" value="ECO:0007669"/>
    <property type="project" value="UniProtKB-UniRule"/>
</dbReference>
<gene>
    <name evidence="8" type="ORF">MKK02DRAFT_24176</name>
</gene>
<feature type="compositionally biased region" description="Low complexity" evidence="6">
    <location>
        <begin position="12"/>
        <end position="27"/>
    </location>
</feature>
<feature type="compositionally biased region" description="Acidic residues" evidence="6">
    <location>
        <begin position="960"/>
        <end position="973"/>
    </location>
</feature>
<feature type="compositionally biased region" description="Acidic residues" evidence="6">
    <location>
        <begin position="864"/>
        <end position="875"/>
    </location>
</feature>
<keyword evidence="9" id="KW-1185">Reference proteome</keyword>
<evidence type="ECO:0000313" key="8">
    <source>
        <dbReference type="EMBL" id="KAI9637226.1"/>
    </source>
</evidence>
<dbReference type="PROSITE" id="PS00411">
    <property type="entry name" value="KINESIN_MOTOR_1"/>
    <property type="match status" value="1"/>
</dbReference>
<dbReference type="GO" id="GO:0005634">
    <property type="term" value="C:nucleus"/>
    <property type="evidence" value="ECO:0007669"/>
    <property type="project" value="TreeGrafter"/>
</dbReference>
<name>A0AA38HE31_9TREE</name>
<feature type="compositionally biased region" description="Low complexity" evidence="6">
    <location>
        <begin position="839"/>
        <end position="848"/>
    </location>
</feature>
<proteinExistence type="inferred from homology"/>
<dbReference type="EMBL" id="JAKWFO010000004">
    <property type="protein sequence ID" value="KAI9637226.1"/>
    <property type="molecule type" value="Genomic_DNA"/>
</dbReference>
<evidence type="ECO:0000256" key="4">
    <source>
        <dbReference type="ARBA" id="ARBA00023175"/>
    </source>
</evidence>
<feature type="domain" description="Kinesin motor" evidence="7">
    <location>
        <begin position="79"/>
        <end position="503"/>
    </location>
</feature>
<evidence type="ECO:0000313" key="9">
    <source>
        <dbReference type="Proteomes" id="UP001164286"/>
    </source>
</evidence>
<dbReference type="Proteomes" id="UP001164286">
    <property type="component" value="Unassembled WGS sequence"/>
</dbReference>
<evidence type="ECO:0000259" key="7">
    <source>
        <dbReference type="PROSITE" id="PS50067"/>
    </source>
</evidence>
<dbReference type="GO" id="GO:0007018">
    <property type="term" value="P:microtubule-based movement"/>
    <property type="evidence" value="ECO:0007669"/>
    <property type="project" value="InterPro"/>
</dbReference>
<keyword evidence="4 5" id="KW-0505">Motor protein</keyword>
<evidence type="ECO:0000256" key="6">
    <source>
        <dbReference type="SAM" id="MobiDB-lite"/>
    </source>
</evidence>
<dbReference type="GO" id="GO:0016887">
    <property type="term" value="F:ATP hydrolysis activity"/>
    <property type="evidence" value="ECO:0007669"/>
    <property type="project" value="TreeGrafter"/>
</dbReference>
<dbReference type="InterPro" id="IPR027417">
    <property type="entry name" value="P-loop_NTPase"/>
</dbReference>
<feature type="binding site" evidence="5">
    <location>
        <begin position="169"/>
        <end position="176"/>
    </location>
    <ligand>
        <name>ATP</name>
        <dbReference type="ChEBI" id="CHEBI:30616"/>
    </ligand>
</feature>
<keyword evidence="8" id="KW-0378">Hydrolase</keyword>
<reference evidence="8" key="1">
    <citation type="journal article" date="2022" name="G3 (Bethesda)">
        <title>High quality genome of the basidiomycete yeast Dioszegia hungarica PDD-24b-2 isolated from cloud water.</title>
        <authorList>
            <person name="Jarrige D."/>
            <person name="Haridas S."/>
            <person name="Bleykasten-Grosshans C."/>
            <person name="Joly M."/>
            <person name="Nadalig T."/>
            <person name="Sancelme M."/>
            <person name="Vuilleumier S."/>
            <person name="Grigoriev I.V."/>
            <person name="Amato P."/>
            <person name="Bringel F."/>
        </authorList>
    </citation>
    <scope>NUCLEOTIDE SEQUENCE</scope>
    <source>
        <strain evidence="8">PDD-24b-2</strain>
    </source>
</reference>
<feature type="compositionally biased region" description="Low complexity" evidence="6">
    <location>
        <begin position="279"/>
        <end position="292"/>
    </location>
</feature>
<dbReference type="SMART" id="SM00129">
    <property type="entry name" value="KISc"/>
    <property type="match status" value="1"/>
</dbReference>
<dbReference type="InterPro" id="IPR036961">
    <property type="entry name" value="Kinesin_motor_dom_sf"/>
</dbReference>
<dbReference type="InterPro" id="IPR001752">
    <property type="entry name" value="Kinesin_motor_dom"/>
</dbReference>
<dbReference type="GO" id="GO:0005871">
    <property type="term" value="C:kinesin complex"/>
    <property type="evidence" value="ECO:0007669"/>
    <property type="project" value="TreeGrafter"/>
</dbReference>
<feature type="compositionally biased region" description="Acidic residues" evidence="6">
    <location>
        <begin position="806"/>
        <end position="838"/>
    </location>
</feature>
<dbReference type="PANTHER" id="PTHR24115">
    <property type="entry name" value="KINESIN-RELATED"/>
    <property type="match status" value="1"/>
</dbReference>
<sequence>MAPTPKVPPQTAPATRATRSRAATRETISTPVGSGKPGGLLARGKEGLRKVSDKIKEKEKVEVKKRNTVVPSDLDSTESLKAFLRIRPPPEVANEIRQRPYLELQNDREVLMRAPMDPTRPTIPKAPLIFSFDRVFPPSSPQSTFFSQTTLPLVDKLLHGENGLLFAYGVTNSGKSYTISGGQGAGVEEKGVLPRAVDVVFNSIEGMESKANIRCIGTGDIEFAKDVDPPISPVYTSQSTSEQIKVDRNYSYAVFISYAEVYNDKIFDLLDSALPPTLTQSRRPSTTGRSSSQAQSSMNLAAIANGGGGILKRRVLQLKPDPEGNGKCISGLNEIRVRTRGEAMSIFQSGEQARQVFSTLSNRESSRSHGIFTLKVVRIHNGAPNDPDSAQVSRLAIVDLAGSERNKNTGTTGERLKEAGNINKSLMVLGQCLETLRANQQKTAQGAKKLAMVPFRHSKLTEIFQNFFVGDGRAVMIVNVNPYDTGFDENSHVMRFSAVAREVQTTASNKVSVSFPGFGLKRQISSQLSAFKMAVSGGSSGGMQRGKVRVSVPVLASASAGAGAAGPSGHHESGVGGGRESESFVMVEEELEVVEEPDSDTEEEDDETDVLVDSLFEQLREMKTRLYEAEMRNATMEAEIRDEMTNTHLASIATLQADHREQMRRHEENEIRADKKIDIAIGMTPGRPSRLYTSNDTPSSDGTGGGDTSMSMSMGDESFASALDIVSPAPAGNLPVNAAKRARVSDPFVTALPGRPATSALIDPLPKSSTSRSKRASTVESEDILGRSFDTSHISAVSADAQSDSDLSEADPSEEEEEEEEIETIEGEEDIDTGDQADQDSSFASSIDIHADGDSTASSFEVPSSDDDEEDEEEDIKPVRRASRARRTTGSPRKRSPAKKVAAAAAAAPSTPAGKKGPAVGKKASPAAKGTGRGKKSLAKEEVELATPGSVLSERAGQNGDEDGEDQESEDDVMVTKPKKKRTLGKKVFMEDDMINSPTVGAEVRRMMK</sequence>
<evidence type="ECO:0000256" key="2">
    <source>
        <dbReference type="ARBA" id="ARBA00022741"/>
    </source>
</evidence>
<dbReference type="PRINTS" id="PR00380">
    <property type="entry name" value="KINESINHEAVY"/>
</dbReference>
<feature type="compositionally biased region" description="Low complexity" evidence="6">
    <location>
        <begin position="559"/>
        <end position="568"/>
    </location>
</feature>
<feature type="compositionally biased region" description="Low complexity" evidence="6">
    <location>
        <begin position="795"/>
        <end position="805"/>
    </location>
</feature>
<dbReference type="InterPro" id="IPR027640">
    <property type="entry name" value="Kinesin-like_fam"/>
</dbReference>
<feature type="region of interest" description="Disordered" evidence="6">
    <location>
        <begin position="751"/>
        <end position="983"/>
    </location>
</feature>
<dbReference type="InterPro" id="IPR019821">
    <property type="entry name" value="Kinesin_motor_CS"/>
</dbReference>